<dbReference type="Gene3D" id="3.30.40.10">
    <property type="entry name" value="Zinc/RING finger domain, C3HC4 (zinc finger)"/>
    <property type="match status" value="1"/>
</dbReference>
<dbReference type="Pfam" id="PF13920">
    <property type="entry name" value="zf-C3HC4_3"/>
    <property type="match status" value="1"/>
</dbReference>
<feature type="compositionally biased region" description="Polar residues" evidence="6">
    <location>
        <begin position="304"/>
        <end position="313"/>
    </location>
</feature>
<accession>A0A4Y7TNQ3</accession>
<dbReference type="InterPro" id="IPR052583">
    <property type="entry name" value="ATP-helicase/E3_Ub-Ligase"/>
</dbReference>
<dbReference type="InterPro" id="IPR017907">
    <property type="entry name" value="Znf_RING_CS"/>
</dbReference>
<dbReference type="Proteomes" id="UP000298030">
    <property type="component" value="Unassembled WGS sequence"/>
</dbReference>
<feature type="coiled-coil region" evidence="5">
    <location>
        <begin position="46"/>
        <end position="130"/>
    </location>
</feature>
<comment type="caution">
    <text evidence="8">The sequence shown here is derived from an EMBL/GenBank/DDBJ whole genome shotgun (WGS) entry which is preliminary data.</text>
</comment>
<evidence type="ECO:0000256" key="1">
    <source>
        <dbReference type="ARBA" id="ARBA00022723"/>
    </source>
</evidence>
<feature type="compositionally biased region" description="Basic and acidic residues" evidence="6">
    <location>
        <begin position="278"/>
        <end position="294"/>
    </location>
</feature>
<dbReference type="AlphaFoldDB" id="A0A4Y7TNQ3"/>
<keyword evidence="3" id="KW-0862">Zinc</keyword>
<dbReference type="PROSITE" id="PS50089">
    <property type="entry name" value="ZF_RING_2"/>
    <property type="match status" value="1"/>
</dbReference>
<feature type="domain" description="RING-type" evidence="7">
    <location>
        <begin position="171"/>
        <end position="215"/>
    </location>
</feature>
<evidence type="ECO:0000256" key="2">
    <source>
        <dbReference type="ARBA" id="ARBA00022771"/>
    </source>
</evidence>
<dbReference type="SMART" id="SM00184">
    <property type="entry name" value="RING"/>
    <property type="match status" value="1"/>
</dbReference>
<dbReference type="PANTHER" id="PTHR45865:SF1">
    <property type="entry name" value="E3 UBIQUITIN-PROTEIN LIGASE SHPRH"/>
    <property type="match status" value="1"/>
</dbReference>
<protein>
    <recommendedName>
        <fullName evidence="7">RING-type domain-containing protein</fullName>
    </recommendedName>
</protein>
<keyword evidence="5" id="KW-0175">Coiled coil</keyword>
<dbReference type="PROSITE" id="PS00518">
    <property type="entry name" value="ZF_RING_1"/>
    <property type="match status" value="1"/>
</dbReference>
<dbReference type="STRING" id="71717.A0A4Y7TNQ3"/>
<dbReference type="GO" id="GO:0008270">
    <property type="term" value="F:zinc ion binding"/>
    <property type="evidence" value="ECO:0007669"/>
    <property type="project" value="UniProtKB-KW"/>
</dbReference>
<feature type="compositionally biased region" description="Acidic residues" evidence="6">
    <location>
        <begin position="255"/>
        <end position="265"/>
    </location>
</feature>
<dbReference type="InterPro" id="IPR013083">
    <property type="entry name" value="Znf_RING/FYVE/PHD"/>
</dbReference>
<dbReference type="PANTHER" id="PTHR45865">
    <property type="entry name" value="E3 UBIQUITIN-PROTEIN LIGASE SHPRH FAMILY MEMBER"/>
    <property type="match status" value="1"/>
</dbReference>
<evidence type="ECO:0000313" key="9">
    <source>
        <dbReference type="Proteomes" id="UP000298030"/>
    </source>
</evidence>
<evidence type="ECO:0000256" key="4">
    <source>
        <dbReference type="PROSITE-ProRule" id="PRU00175"/>
    </source>
</evidence>
<evidence type="ECO:0000259" key="7">
    <source>
        <dbReference type="PROSITE" id="PS50089"/>
    </source>
</evidence>
<dbReference type="OrthoDB" id="1923159at2759"/>
<feature type="compositionally biased region" description="Basic and acidic residues" evidence="6">
    <location>
        <begin position="28"/>
        <end position="39"/>
    </location>
</feature>
<feature type="region of interest" description="Disordered" evidence="6">
    <location>
        <begin position="255"/>
        <end position="343"/>
    </location>
</feature>
<keyword evidence="9" id="KW-1185">Reference proteome</keyword>
<keyword evidence="2 4" id="KW-0863">Zinc-finger</keyword>
<dbReference type="InterPro" id="IPR001841">
    <property type="entry name" value="Znf_RING"/>
</dbReference>
<dbReference type="SUPFAM" id="SSF57850">
    <property type="entry name" value="RING/U-box"/>
    <property type="match status" value="1"/>
</dbReference>
<reference evidence="8 9" key="1">
    <citation type="journal article" date="2019" name="Nat. Ecol. Evol.">
        <title>Megaphylogeny resolves global patterns of mushroom evolution.</title>
        <authorList>
            <person name="Varga T."/>
            <person name="Krizsan K."/>
            <person name="Foldi C."/>
            <person name="Dima B."/>
            <person name="Sanchez-Garcia M."/>
            <person name="Sanchez-Ramirez S."/>
            <person name="Szollosi G.J."/>
            <person name="Szarkandi J.G."/>
            <person name="Papp V."/>
            <person name="Albert L."/>
            <person name="Andreopoulos W."/>
            <person name="Angelini C."/>
            <person name="Antonin V."/>
            <person name="Barry K.W."/>
            <person name="Bougher N.L."/>
            <person name="Buchanan P."/>
            <person name="Buyck B."/>
            <person name="Bense V."/>
            <person name="Catcheside P."/>
            <person name="Chovatia M."/>
            <person name="Cooper J."/>
            <person name="Damon W."/>
            <person name="Desjardin D."/>
            <person name="Finy P."/>
            <person name="Geml J."/>
            <person name="Haridas S."/>
            <person name="Hughes K."/>
            <person name="Justo A."/>
            <person name="Karasinski D."/>
            <person name="Kautmanova I."/>
            <person name="Kiss B."/>
            <person name="Kocsube S."/>
            <person name="Kotiranta H."/>
            <person name="LaButti K.M."/>
            <person name="Lechner B.E."/>
            <person name="Liimatainen K."/>
            <person name="Lipzen A."/>
            <person name="Lukacs Z."/>
            <person name="Mihaltcheva S."/>
            <person name="Morgado L.N."/>
            <person name="Niskanen T."/>
            <person name="Noordeloos M.E."/>
            <person name="Ohm R.A."/>
            <person name="Ortiz-Santana B."/>
            <person name="Ovrebo C."/>
            <person name="Racz N."/>
            <person name="Riley R."/>
            <person name="Savchenko A."/>
            <person name="Shiryaev A."/>
            <person name="Soop K."/>
            <person name="Spirin V."/>
            <person name="Szebenyi C."/>
            <person name="Tomsovsky M."/>
            <person name="Tulloss R.E."/>
            <person name="Uehling J."/>
            <person name="Grigoriev I.V."/>
            <person name="Vagvolgyi C."/>
            <person name="Papp T."/>
            <person name="Martin F.M."/>
            <person name="Miettinen O."/>
            <person name="Hibbett D.S."/>
            <person name="Nagy L.G."/>
        </authorList>
    </citation>
    <scope>NUCLEOTIDE SEQUENCE [LARGE SCALE GENOMIC DNA]</scope>
    <source>
        <strain evidence="8 9">FP101781</strain>
    </source>
</reference>
<dbReference type="EMBL" id="QPFP01000007">
    <property type="protein sequence ID" value="TEB35825.1"/>
    <property type="molecule type" value="Genomic_DNA"/>
</dbReference>
<organism evidence="8 9">
    <name type="scientific">Coprinellus micaceus</name>
    <name type="common">Glistening ink-cap mushroom</name>
    <name type="synonym">Coprinus micaceus</name>
    <dbReference type="NCBI Taxonomy" id="71717"/>
    <lineage>
        <taxon>Eukaryota</taxon>
        <taxon>Fungi</taxon>
        <taxon>Dikarya</taxon>
        <taxon>Basidiomycota</taxon>
        <taxon>Agaricomycotina</taxon>
        <taxon>Agaricomycetes</taxon>
        <taxon>Agaricomycetidae</taxon>
        <taxon>Agaricales</taxon>
        <taxon>Agaricineae</taxon>
        <taxon>Psathyrellaceae</taxon>
        <taxon>Coprinellus</taxon>
    </lineage>
</organism>
<feature type="compositionally biased region" description="Basic and acidic residues" evidence="6">
    <location>
        <begin position="331"/>
        <end position="343"/>
    </location>
</feature>
<evidence type="ECO:0000313" key="8">
    <source>
        <dbReference type="EMBL" id="TEB35825.1"/>
    </source>
</evidence>
<evidence type="ECO:0000256" key="6">
    <source>
        <dbReference type="SAM" id="MobiDB-lite"/>
    </source>
</evidence>
<gene>
    <name evidence="8" type="ORF">FA13DRAFT_1788424</name>
</gene>
<evidence type="ECO:0000256" key="3">
    <source>
        <dbReference type="ARBA" id="ARBA00022833"/>
    </source>
</evidence>
<proteinExistence type="predicted"/>
<keyword evidence="1" id="KW-0479">Metal-binding</keyword>
<evidence type="ECO:0000256" key="5">
    <source>
        <dbReference type="SAM" id="Coils"/>
    </source>
</evidence>
<sequence length="343" mass="37973">MVGTGASAGSSSKCHVPIQRGASGNKGKGREKTHEEGSLKDITDYLNKLGDAAARIGEELKQLRERNRELEDELAVEKESADIAQHTRRRSTPAAISKLEADIKELKKENKRKDRTIANLKAKEIKAEAEDLLDTIQDPETGEDTPAKMRKLLRKFGDLMLASTLGEDEKCVVCMEGMELKQCSAFSCGHILCNDCIKQILPKNDHNTFTCPMCRQGTDRDEFEVVYMTETDRWDALLKIAQAWGAIDHRPAIDTSEEEGEESFLAEDSGNDGTSSEGPRDDQASEDNASRAESDGQEQDECGGTSTPESSSPLPRLPYAASPMKEKRKRLAELAERASKRRR</sequence>
<feature type="region of interest" description="Disordered" evidence="6">
    <location>
        <begin position="1"/>
        <end position="39"/>
    </location>
</feature>
<name>A0A4Y7TNQ3_COPMI</name>